<evidence type="ECO:0000313" key="3">
    <source>
        <dbReference type="Proteomes" id="UP000030816"/>
    </source>
</evidence>
<feature type="region of interest" description="Disordered" evidence="1">
    <location>
        <begin position="1"/>
        <end position="73"/>
    </location>
</feature>
<dbReference type="STRING" id="1081103.A0A0B2X1C5"/>
<dbReference type="GeneID" id="63736512"/>
<dbReference type="RefSeq" id="XP_040681199.1">
    <property type="nucleotide sequence ID" value="XM_040820856.1"/>
</dbReference>
<dbReference type="AlphaFoldDB" id="A0A0B2X1C5"/>
<keyword evidence="3" id="KW-1185">Reference proteome</keyword>
<protein>
    <submittedName>
        <fullName evidence="2">Uncharacterized protein</fullName>
    </submittedName>
</protein>
<reference evidence="2 3" key="1">
    <citation type="journal article" date="2014" name="Proc. Natl. Acad. Sci. U.S.A.">
        <title>Trajectory and genomic determinants of fungal-pathogen speciation and host adaptation.</title>
        <authorList>
            <person name="Hu X."/>
            <person name="Xiao G."/>
            <person name="Zheng P."/>
            <person name="Shang Y."/>
            <person name="Su Y."/>
            <person name="Zhang X."/>
            <person name="Liu X."/>
            <person name="Zhan S."/>
            <person name="St Leger R.J."/>
            <person name="Wang C."/>
        </authorList>
    </citation>
    <scope>NUCLEOTIDE SEQUENCE [LARGE SCALE GENOMIC DNA]</scope>
    <source>
        <strain evidence="2 3">ARSEF 1941</strain>
    </source>
</reference>
<accession>A0A0B2X1C5</accession>
<dbReference type="EMBL" id="AZHE01000003">
    <property type="protein sequence ID" value="KHO00134.1"/>
    <property type="molecule type" value="Genomic_DNA"/>
</dbReference>
<gene>
    <name evidence="2" type="ORF">MAM_02057</name>
</gene>
<evidence type="ECO:0000313" key="2">
    <source>
        <dbReference type="EMBL" id="KHO00134.1"/>
    </source>
</evidence>
<dbReference type="OrthoDB" id="4770059at2759"/>
<name>A0A0B2X1C5_METAS</name>
<sequence>MSSTQVAYEPHEPPPAYDPGRTRRMSVGRDAEGGRQRDGQTRALNGQKAVIEQRTEQLRMQETLPPGPLAQRH</sequence>
<proteinExistence type="predicted"/>
<dbReference type="HOGENOM" id="CLU_2705329_0_0_1"/>
<evidence type="ECO:0000256" key="1">
    <source>
        <dbReference type="SAM" id="MobiDB-lite"/>
    </source>
</evidence>
<comment type="caution">
    <text evidence="2">The sequence shown here is derived from an EMBL/GenBank/DDBJ whole genome shotgun (WGS) entry which is preliminary data.</text>
</comment>
<organism evidence="2 3">
    <name type="scientific">Metarhizium album (strain ARSEF 1941)</name>
    <dbReference type="NCBI Taxonomy" id="1081103"/>
    <lineage>
        <taxon>Eukaryota</taxon>
        <taxon>Fungi</taxon>
        <taxon>Dikarya</taxon>
        <taxon>Ascomycota</taxon>
        <taxon>Pezizomycotina</taxon>
        <taxon>Sordariomycetes</taxon>
        <taxon>Hypocreomycetidae</taxon>
        <taxon>Hypocreales</taxon>
        <taxon>Clavicipitaceae</taxon>
        <taxon>Metarhizium</taxon>
    </lineage>
</organism>
<dbReference type="Proteomes" id="UP000030816">
    <property type="component" value="Unassembled WGS sequence"/>
</dbReference>
<feature type="compositionally biased region" description="Basic and acidic residues" evidence="1">
    <location>
        <begin position="27"/>
        <end position="40"/>
    </location>
</feature>